<dbReference type="RefSeq" id="WP_345198844.1">
    <property type="nucleotide sequence ID" value="NZ_BAABFL010000473.1"/>
</dbReference>
<comment type="caution">
    <text evidence="8">The sequence shown here is derived from an EMBL/GenBank/DDBJ whole genome shotgun (WGS) entry which is preliminary data.</text>
</comment>
<accession>A0ABP8VAB3</accession>
<evidence type="ECO:0000256" key="2">
    <source>
        <dbReference type="ARBA" id="ARBA00022741"/>
    </source>
</evidence>
<evidence type="ECO:0000313" key="8">
    <source>
        <dbReference type="EMBL" id="GAA4652311.1"/>
    </source>
</evidence>
<protein>
    <submittedName>
        <fullName evidence="8">Cytochrome c biogenesis heme-transporting ATPase CcmA</fullName>
    </submittedName>
</protein>
<dbReference type="PANTHER" id="PTHR43499:SF1">
    <property type="entry name" value="ABC TRANSPORTER I FAMILY MEMBER 1"/>
    <property type="match status" value="1"/>
</dbReference>
<dbReference type="PROSITE" id="PS50893">
    <property type="entry name" value="ABC_TRANSPORTER_2"/>
    <property type="match status" value="1"/>
</dbReference>
<keyword evidence="4" id="KW-0067">ATP-binding</keyword>
<dbReference type="SMART" id="SM00382">
    <property type="entry name" value="AAA"/>
    <property type="match status" value="1"/>
</dbReference>
<dbReference type="Pfam" id="PF00005">
    <property type="entry name" value="ABC_tran"/>
    <property type="match status" value="1"/>
</dbReference>
<dbReference type="NCBIfam" id="NF010061">
    <property type="entry name" value="PRK13538.1"/>
    <property type="match status" value="1"/>
</dbReference>
<dbReference type="SUPFAM" id="SSF52540">
    <property type="entry name" value="P-loop containing nucleoside triphosphate hydrolases"/>
    <property type="match status" value="1"/>
</dbReference>
<evidence type="ECO:0000256" key="1">
    <source>
        <dbReference type="ARBA" id="ARBA00022448"/>
    </source>
</evidence>
<evidence type="ECO:0000259" key="7">
    <source>
        <dbReference type="PROSITE" id="PS50893"/>
    </source>
</evidence>
<keyword evidence="9" id="KW-1185">Reference proteome</keyword>
<evidence type="ECO:0000256" key="3">
    <source>
        <dbReference type="ARBA" id="ARBA00022748"/>
    </source>
</evidence>
<dbReference type="Gene3D" id="3.40.50.300">
    <property type="entry name" value="P-loop containing nucleotide triphosphate hydrolases"/>
    <property type="match status" value="1"/>
</dbReference>
<evidence type="ECO:0000256" key="6">
    <source>
        <dbReference type="ARBA" id="ARBA00023136"/>
    </source>
</evidence>
<evidence type="ECO:0000256" key="5">
    <source>
        <dbReference type="ARBA" id="ARBA00022967"/>
    </source>
</evidence>
<reference evidence="9" key="1">
    <citation type="journal article" date="2019" name="Int. J. Syst. Evol. Microbiol.">
        <title>The Global Catalogue of Microorganisms (GCM) 10K type strain sequencing project: providing services to taxonomists for standard genome sequencing and annotation.</title>
        <authorList>
            <consortium name="The Broad Institute Genomics Platform"/>
            <consortium name="The Broad Institute Genome Sequencing Center for Infectious Disease"/>
            <person name="Wu L."/>
            <person name="Ma J."/>
        </authorList>
    </citation>
    <scope>NUCLEOTIDE SEQUENCE [LARGE SCALE GENOMIC DNA]</scope>
    <source>
        <strain evidence="9">JCM 17805</strain>
    </source>
</reference>
<dbReference type="Proteomes" id="UP001500604">
    <property type="component" value="Unassembled WGS sequence"/>
</dbReference>
<evidence type="ECO:0000313" key="9">
    <source>
        <dbReference type="Proteomes" id="UP001500604"/>
    </source>
</evidence>
<gene>
    <name evidence="8" type="primary">ccmA</name>
    <name evidence="8" type="ORF">GCM10023116_45950</name>
</gene>
<keyword evidence="1" id="KW-0813">Transport</keyword>
<dbReference type="NCBIfam" id="TIGR01189">
    <property type="entry name" value="ccmA"/>
    <property type="match status" value="1"/>
</dbReference>
<evidence type="ECO:0000256" key="4">
    <source>
        <dbReference type="ARBA" id="ARBA00022840"/>
    </source>
</evidence>
<dbReference type="InterPro" id="IPR005895">
    <property type="entry name" value="ABC_transptr_haem_export_CcmA"/>
</dbReference>
<dbReference type="InterPro" id="IPR003439">
    <property type="entry name" value="ABC_transporter-like_ATP-bd"/>
</dbReference>
<dbReference type="InterPro" id="IPR027417">
    <property type="entry name" value="P-loop_NTPase"/>
</dbReference>
<name>A0ABP8VAB3_9GAMM</name>
<dbReference type="InterPro" id="IPR003593">
    <property type="entry name" value="AAA+_ATPase"/>
</dbReference>
<sequence length="227" mass="25202">MTVATPNDPLLMLRQLRCIRDDRVLFSELALDLAPGEIVQVTGPNGSGKTTLLRIVSGLSLDFEGEIVWSGIAVEQNRLAYQQDLLFIGHQVGIKAALTPEENLRAVMGMHGQFKKEDIHDALSRVDLYGFEDVPCYQLSAGQQRRVALARLHLSRQRLWILDEPFTAIDRAGVKALESLLICHAQRGGMVMLTTHHELGIQYQGLKRLDLAELLSASDHPFAVEAV</sequence>
<feature type="domain" description="ABC transporter" evidence="7">
    <location>
        <begin position="11"/>
        <end position="227"/>
    </location>
</feature>
<keyword evidence="2" id="KW-0547">Nucleotide-binding</keyword>
<organism evidence="8 9">
    <name type="scientific">Kistimonas scapharcae</name>
    <dbReference type="NCBI Taxonomy" id="1036133"/>
    <lineage>
        <taxon>Bacteria</taxon>
        <taxon>Pseudomonadati</taxon>
        <taxon>Pseudomonadota</taxon>
        <taxon>Gammaproteobacteria</taxon>
        <taxon>Oceanospirillales</taxon>
        <taxon>Endozoicomonadaceae</taxon>
        <taxon>Kistimonas</taxon>
    </lineage>
</organism>
<keyword evidence="6" id="KW-0472">Membrane</keyword>
<dbReference type="PANTHER" id="PTHR43499">
    <property type="entry name" value="ABC TRANSPORTER I FAMILY MEMBER 1"/>
    <property type="match status" value="1"/>
</dbReference>
<keyword evidence="5" id="KW-1278">Translocase</keyword>
<keyword evidence="3" id="KW-0201">Cytochrome c-type biogenesis</keyword>
<dbReference type="EMBL" id="BAABFL010000473">
    <property type="protein sequence ID" value="GAA4652311.1"/>
    <property type="molecule type" value="Genomic_DNA"/>
</dbReference>
<proteinExistence type="predicted"/>